<evidence type="ECO:0008006" key="4">
    <source>
        <dbReference type="Google" id="ProtNLM"/>
    </source>
</evidence>
<proteinExistence type="predicted"/>
<dbReference type="Proteomes" id="UP001501469">
    <property type="component" value="Unassembled WGS sequence"/>
</dbReference>
<evidence type="ECO:0000256" key="1">
    <source>
        <dbReference type="SAM" id="SignalP"/>
    </source>
</evidence>
<evidence type="ECO:0000313" key="2">
    <source>
        <dbReference type="EMBL" id="GAA4033728.1"/>
    </source>
</evidence>
<accession>A0ABP7TZZ2</accession>
<feature type="chain" id="PRO_5047161947" description="PsbP C-terminal domain-containing protein" evidence="1">
    <location>
        <begin position="18"/>
        <end position="189"/>
    </location>
</feature>
<keyword evidence="3" id="KW-1185">Reference proteome</keyword>
<keyword evidence="1" id="KW-0732">Signal</keyword>
<protein>
    <recommendedName>
        <fullName evidence="4">PsbP C-terminal domain-containing protein</fullName>
    </recommendedName>
</protein>
<comment type="caution">
    <text evidence="2">The sequence shown here is derived from an EMBL/GenBank/DDBJ whole genome shotgun (WGS) entry which is preliminary data.</text>
</comment>
<name>A0ABP7TZZ2_9BACT</name>
<feature type="signal peptide" evidence="1">
    <location>
        <begin position="1"/>
        <end position="17"/>
    </location>
</feature>
<reference evidence="3" key="1">
    <citation type="journal article" date="2019" name="Int. J. Syst. Evol. Microbiol.">
        <title>The Global Catalogue of Microorganisms (GCM) 10K type strain sequencing project: providing services to taxonomists for standard genome sequencing and annotation.</title>
        <authorList>
            <consortium name="The Broad Institute Genomics Platform"/>
            <consortium name="The Broad Institute Genome Sequencing Center for Infectious Disease"/>
            <person name="Wu L."/>
            <person name="Ma J."/>
        </authorList>
    </citation>
    <scope>NUCLEOTIDE SEQUENCE [LARGE SCALE GENOMIC DNA]</scope>
    <source>
        <strain evidence="3">JCM 17225</strain>
    </source>
</reference>
<sequence>MILRTLFLFLLALPAAAQRYDVRLGTPVAGFAWQPLPEAKAAVLLPAGWHYRAEGTKAAPTYYLTLEPVGESGEFATGLSLQVVRKARAHTRHAAPEYAELLMLRTGFGPGRQRLADTAAVVGPWHKWAVRYRETTPDAEPRIVYQLALANARTDTLYLLTFESPEKEWAEAWQLGNVMVRELVLDSRL</sequence>
<evidence type="ECO:0000313" key="3">
    <source>
        <dbReference type="Proteomes" id="UP001501469"/>
    </source>
</evidence>
<gene>
    <name evidence="2" type="ORF">GCM10022409_17540</name>
</gene>
<dbReference type="RefSeq" id="WP_345053021.1">
    <property type="nucleotide sequence ID" value="NZ_BAABDK010000015.1"/>
</dbReference>
<organism evidence="2 3">
    <name type="scientific">Hymenobacter glaciei</name>
    <dbReference type="NCBI Taxonomy" id="877209"/>
    <lineage>
        <taxon>Bacteria</taxon>
        <taxon>Pseudomonadati</taxon>
        <taxon>Bacteroidota</taxon>
        <taxon>Cytophagia</taxon>
        <taxon>Cytophagales</taxon>
        <taxon>Hymenobacteraceae</taxon>
        <taxon>Hymenobacter</taxon>
    </lineage>
</organism>
<dbReference type="EMBL" id="BAABDK010000015">
    <property type="protein sequence ID" value="GAA4033728.1"/>
    <property type="molecule type" value="Genomic_DNA"/>
</dbReference>